<accession>A0A4D6KUI0</accession>
<evidence type="ECO:0000313" key="2">
    <source>
        <dbReference type="EMBL" id="QCD79537.1"/>
    </source>
</evidence>
<protein>
    <submittedName>
        <fullName evidence="2">Uncharacterized protein</fullName>
    </submittedName>
</protein>
<feature type="region of interest" description="Disordered" evidence="1">
    <location>
        <begin position="1"/>
        <end position="81"/>
    </location>
</feature>
<sequence>MSPLSSEAATCSAASATGGSASELPLKRIRELVSLDTPPSEVPDSDDSNRAETNPAPPEYLTAPPDGPSEPDALEDIFTCR</sequence>
<name>A0A4D6KUI0_VIGUN</name>
<keyword evidence="3" id="KW-1185">Reference proteome</keyword>
<dbReference type="AlphaFoldDB" id="A0A4D6KUI0"/>
<evidence type="ECO:0000256" key="1">
    <source>
        <dbReference type="SAM" id="MobiDB-lite"/>
    </source>
</evidence>
<dbReference type="Proteomes" id="UP000501690">
    <property type="component" value="Linkage Group LG1"/>
</dbReference>
<proteinExistence type="predicted"/>
<dbReference type="EMBL" id="CP039345">
    <property type="protein sequence ID" value="QCD79537.1"/>
    <property type="molecule type" value="Genomic_DNA"/>
</dbReference>
<organism evidence="2 3">
    <name type="scientific">Vigna unguiculata</name>
    <name type="common">Cowpea</name>
    <dbReference type="NCBI Taxonomy" id="3917"/>
    <lineage>
        <taxon>Eukaryota</taxon>
        <taxon>Viridiplantae</taxon>
        <taxon>Streptophyta</taxon>
        <taxon>Embryophyta</taxon>
        <taxon>Tracheophyta</taxon>
        <taxon>Spermatophyta</taxon>
        <taxon>Magnoliopsida</taxon>
        <taxon>eudicotyledons</taxon>
        <taxon>Gunneridae</taxon>
        <taxon>Pentapetalae</taxon>
        <taxon>rosids</taxon>
        <taxon>fabids</taxon>
        <taxon>Fabales</taxon>
        <taxon>Fabaceae</taxon>
        <taxon>Papilionoideae</taxon>
        <taxon>50 kb inversion clade</taxon>
        <taxon>NPAAA clade</taxon>
        <taxon>indigoferoid/millettioid clade</taxon>
        <taxon>Phaseoleae</taxon>
        <taxon>Vigna</taxon>
    </lineage>
</organism>
<evidence type="ECO:0000313" key="3">
    <source>
        <dbReference type="Proteomes" id="UP000501690"/>
    </source>
</evidence>
<reference evidence="2 3" key="1">
    <citation type="submission" date="2019-04" db="EMBL/GenBank/DDBJ databases">
        <title>An improved genome assembly and genetic linkage map for asparagus bean, Vigna unguiculata ssp. sesquipedialis.</title>
        <authorList>
            <person name="Xia Q."/>
            <person name="Zhang R."/>
            <person name="Dong Y."/>
        </authorList>
    </citation>
    <scope>NUCLEOTIDE SEQUENCE [LARGE SCALE GENOMIC DNA]</scope>
    <source>
        <tissue evidence="2">Leaf</tissue>
    </source>
</reference>
<feature type="compositionally biased region" description="Low complexity" evidence="1">
    <location>
        <begin position="1"/>
        <end position="23"/>
    </location>
</feature>
<gene>
    <name evidence="2" type="ORF">DEO72_LG1g3179</name>
</gene>